<feature type="domain" description="Nudix hydrolase" evidence="4">
    <location>
        <begin position="166"/>
        <end position="293"/>
    </location>
</feature>
<keyword evidence="5" id="KW-0614">Plasmid</keyword>
<evidence type="ECO:0000259" key="4">
    <source>
        <dbReference type="PROSITE" id="PS51462"/>
    </source>
</evidence>
<gene>
    <name evidence="5" type="ORF">SCLAV_p1323</name>
</gene>
<dbReference type="Proteomes" id="UP000002357">
    <property type="component" value="Plasmid pSCL4"/>
</dbReference>
<dbReference type="eggNOG" id="COG1051">
    <property type="taxonomic scope" value="Bacteria"/>
</dbReference>
<geneLocation type="plasmid" evidence="5 6">
    <name>pSCL4</name>
</geneLocation>
<dbReference type="GO" id="GO:0016787">
    <property type="term" value="F:hydrolase activity"/>
    <property type="evidence" value="ECO:0007669"/>
    <property type="project" value="UniProtKB-KW"/>
</dbReference>
<keyword evidence="6" id="KW-1185">Reference proteome</keyword>
<organism evidence="5 6">
    <name type="scientific">Streptomyces clavuligerus</name>
    <dbReference type="NCBI Taxonomy" id="1901"/>
    <lineage>
        <taxon>Bacteria</taxon>
        <taxon>Bacillati</taxon>
        <taxon>Actinomycetota</taxon>
        <taxon>Actinomycetes</taxon>
        <taxon>Kitasatosporales</taxon>
        <taxon>Streptomycetaceae</taxon>
        <taxon>Streptomyces</taxon>
    </lineage>
</organism>
<dbReference type="InterPro" id="IPR000086">
    <property type="entry name" value="NUDIX_hydrolase_dom"/>
</dbReference>
<dbReference type="Gene3D" id="3.90.79.10">
    <property type="entry name" value="Nucleoside Triphosphate Pyrophosphohydrolase"/>
    <property type="match status" value="2"/>
</dbReference>
<keyword evidence="2" id="KW-0378">Hydrolase</keyword>
<evidence type="ECO:0000256" key="1">
    <source>
        <dbReference type="ARBA" id="ARBA00001946"/>
    </source>
</evidence>
<dbReference type="SUPFAM" id="SSF55811">
    <property type="entry name" value="Nudix"/>
    <property type="match status" value="2"/>
</dbReference>
<evidence type="ECO:0000256" key="2">
    <source>
        <dbReference type="ARBA" id="ARBA00022801"/>
    </source>
</evidence>
<feature type="domain" description="Nudix hydrolase" evidence="4">
    <location>
        <begin position="5"/>
        <end position="136"/>
    </location>
</feature>
<evidence type="ECO:0000313" key="5">
    <source>
        <dbReference type="EMBL" id="EFG04809.2"/>
    </source>
</evidence>
<reference evidence="5 6" key="1">
    <citation type="journal article" date="2010" name="Genome Biol. Evol.">
        <title>The sequence of a 1.8-mb bacterial linear plasmid reveals a rich evolutionary reservoir of secondary metabolic pathways.</title>
        <authorList>
            <person name="Medema M.H."/>
            <person name="Trefzer A."/>
            <person name="Kovalchuk A."/>
            <person name="van den Berg M."/>
            <person name="Mueller U."/>
            <person name="Heijne W."/>
            <person name="Wu L."/>
            <person name="Alam M.T."/>
            <person name="Ronning C.M."/>
            <person name="Nierman W.C."/>
            <person name="Bovenberg R.A.L."/>
            <person name="Breitling R."/>
            <person name="Takano E."/>
        </authorList>
    </citation>
    <scope>NUCLEOTIDE SEQUENCE [LARGE SCALE GENOMIC DNA]</scope>
    <source>
        <strain evidence="6">ATCC 27064 / DSM 738 / JCM 4710 / NBRC 13307 / NCIMB 12785 / NRRL 3585 / VKM Ac-602</strain>
        <plasmid evidence="5">pSCL4</plasmid>
    </source>
</reference>
<proteinExistence type="predicted"/>
<evidence type="ECO:0000256" key="3">
    <source>
        <dbReference type="SAM" id="MobiDB-lite"/>
    </source>
</evidence>
<dbReference type="PANTHER" id="PTHR43046">
    <property type="entry name" value="GDP-MANNOSE MANNOSYL HYDROLASE"/>
    <property type="match status" value="1"/>
</dbReference>
<dbReference type="AlphaFoldDB" id="D5SLL6"/>
<dbReference type="PROSITE" id="PS51462">
    <property type="entry name" value="NUDIX"/>
    <property type="match status" value="2"/>
</dbReference>
<dbReference type="CDD" id="cd18882">
    <property type="entry name" value="NUDIX_Hydrolase"/>
    <property type="match status" value="1"/>
</dbReference>
<name>D5SLL6_STRCL</name>
<dbReference type="GeneID" id="93734397"/>
<feature type="region of interest" description="Disordered" evidence="3">
    <location>
        <begin position="135"/>
        <end position="167"/>
    </location>
</feature>
<dbReference type="InterPro" id="IPR015797">
    <property type="entry name" value="NUDIX_hydrolase-like_dom_sf"/>
</dbReference>
<dbReference type="PANTHER" id="PTHR43046:SF2">
    <property type="entry name" value="8-OXO-DGTP DIPHOSPHATASE-RELATED"/>
    <property type="match status" value="1"/>
</dbReference>
<protein>
    <submittedName>
        <fullName evidence="5">Putative MutT-family protein</fullName>
    </submittedName>
</protein>
<sequence>MTADRPPANASALLHNSRGEYLLHLRDDIPGIREPGAWSLPGGGREPGDRDLEDTVRRELREEAALEPGPLEPFAVVHTTDDDGSALPVQIFTGQWDGDPGALPLTEGVMLRWFAPEILPRLRMSPVTRDVIRRHTAPTAPAPDGAARPDTPRTITSAPRTGRPPVPHATLGVGIILHGPDGVLLGRHRRGTVELPGGAVEPGEPLTRTVVRKLAEETGLTAHEDGVQLLGLLLDTAAGTTRATVAALVTSWDGEPADQPGETVGDWRWHRPDALPDGLFVPSAQCLTLWRPGLPIGHPPAHRYPLRPGRGR</sequence>
<evidence type="ECO:0000313" key="6">
    <source>
        <dbReference type="Proteomes" id="UP000002357"/>
    </source>
</evidence>
<feature type="compositionally biased region" description="Low complexity" evidence="3">
    <location>
        <begin position="137"/>
        <end position="153"/>
    </location>
</feature>
<dbReference type="EMBL" id="CM000914">
    <property type="protein sequence ID" value="EFG04809.2"/>
    <property type="molecule type" value="Genomic_DNA"/>
</dbReference>
<dbReference type="RefSeq" id="WP_003963628.1">
    <property type="nucleotide sequence ID" value="NZ_CM000914.1"/>
</dbReference>
<dbReference type="OrthoDB" id="4035289at2"/>
<dbReference type="Pfam" id="PF00293">
    <property type="entry name" value="NUDIX"/>
    <property type="match status" value="2"/>
</dbReference>
<comment type="cofactor">
    <cofactor evidence="1">
        <name>Mg(2+)</name>
        <dbReference type="ChEBI" id="CHEBI:18420"/>
    </cofactor>
</comment>
<accession>D5SLL6</accession>